<dbReference type="SMART" id="SM00283">
    <property type="entry name" value="MA"/>
    <property type="match status" value="1"/>
</dbReference>
<feature type="domain" description="HAMP" evidence="15">
    <location>
        <begin position="211"/>
        <end position="263"/>
    </location>
</feature>
<dbReference type="Pfam" id="PF02203">
    <property type="entry name" value="TarH"/>
    <property type="match status" value="1"/>
</dbReference>
<dbReference type="InterPro" id="IPR004089">
    <property type="entry name" value="MCPsignal_dom"/>
</dbReference>
<evidence type="ECO:0000256" key="4">
    <source>
        <dbReference type="ARBA" id="ARBA00022500"/>
    </source>
</evidence>
<reference evidence="16 17" key="1">
    <citation type="submission" date="2020-07" db="EMBL/GenBank/DDBJ databases">
        <title>Novel species isolated from subtropical streams in China.</title>
        <authorList>
            <person name="Lu H."/>
        </authorList>
    </citation>
    <scope>NUCLEOTIDE SEQUENCE [LARGE SCALE GENOMIC DNA]</scope>
    <source>
        <strain evidence="16 17">FT3S</strain>
    </source>
</reference>
<keyword evidence="2" id="KW-1003">Cell membrane</keyword>
<dbReference type="GO" id="GO:0004888">
    <property type="term" value="F:transmembrane signaling receptor activity"/>
    <property type="evidence" value="ECO:0007669"/>
    <property type="project" value="InterPro"/>
</dbReference>
<dbReference type="FunFam" id="1.10.287.950:FF:000001">
    <property type="entry name" value="Methyl-accepting chemotaxis sensory transducer"/>
    <property type="match status" value="1"/>
</dbReference>
<keyword evidence="17" id="KW-1185">Reference proteome</keyword>
<dbReference type="Gene3D" id="1.10.287.950">
    <property type="entry name" value="Methyl-accepting chemotaxis protein"/>
    <property type="match status" value="1"/>
</dbReference>
<feature type="domain" description="Methyl-accepting transducer" evidence="14">
    <location>
        <begin position="268"/>
        <end position="497"/>
    </location>
</feature>
<dbReference type="PROSITE" id="PS50111">
    <property type="entry name" value="CHEMOTAXIS_TRANSDUC_2"/>
    <property type="match status" value="1"/>
</dbReference>
<comment type="caution">
    <text evidence="16">The sequence shown here is derived from an EMBL/GenBank/DDBJ whole genome shotgun (WGS) entry which is preliminary data.</text>
</comment>
<evidence type="ECO:0000313" key="17">
    <source>
        <dbReference type="Proteomes" id="UP000566711"/>
    </source>
</evidence>
<dbReference type="CDD" id="cd11386">
    <property type="entry name" value="MCP_signal"/>
    <property type="match status" value="1"/>
</dbReference>
<dbReference type="InterPro" id="IPR003660">
    <property type="entry name" value="HAMP_dom"/>
</dbReference>
<evidence type="ECO:0000256" key="5">
    <source>
        <dbReference type="ARBA" id="ARBA00022519"/>
    </source>
</evidence>
<name>A0A7W2I850_9BURK</name>
<dbReference type="SMART" id="SM00304">
    <property type="entry name" value="HAMP"/>
    <property type="match status" value="1"/>
</dbReference>
<dbReference type="PANTHER" id="PTHR43531:SF14">
    <property type="entry name" value="METHYL-ACCEPTING CHEMOTAXIS PROTEIN I-RELATED"/>
    <property type="match status" value="1"/>
</dbReference>
<dbReference type="PROSITE" id="PS50885">
    <property type="entry name" value="HAMP"/>
    <property type="match status" value="1"/>
</dbReference>
<dbReference type="Proteomes" id="UP000566711">
    <property type="component" value="Unassembled WGS sequence"/>
</dbReference>
<keyword evidence="7 13" id="KW-1133">Transmembrane helix</keyword>
<evidence type="ECO:0000256" key="6">
    <source>
        <dbReference type="ARBA" id="ARBA00022692"/>
    </source>
</evidence>
<dbReference type="CDD" id="cd19411">
    <property type="entry name" value="MCP2201-like_sensor"/>
    <property type="match status" value="1"/>
</dbReference>
<protein>
    <submittedName>
        <fullName evidence="16">Tar ligand binding domain-containing protein</fullName>
    </submittedName>
</protein>
<evidence type="ECO:0000313" key="16">
    <source>
        <dbReference type="EMBL" id="MBA5606993.1"/>
    </source>
</evidence>
<comment type="subcellular location">
    <subcellularLocation>
        <location evidence="1">Cell inner membrane</location>
        <topology evidence="1">Multi-pass membrane protein</topology>
    </subcellularLocation>
</comment>
<dbReference type="InterPro" id="IPR003122">
    <property type="entry name" value="Tar_rcpt_lig-bd"/>
</dbReference>
<dbReference type="GO" id="GO:0006935">
    <property type="term" value="P:chemotaxis"/>
    <property type="evidence" value="ECO:0007669"/>
    <property type="project" value="UniProtKB-KW"/>
</dbReference>
<dbReference type="PANTHER" id="PTHR43531">
    <property type="entry name" value="PROTEIN ICFG"/>
    <property type="match status" value="1"/>
</dbReference>
<keyword evidence="4" id="KW-0145">Chemotaxis</keyword>
<organism evidence="16 17">
    <name type="scientific">Rugamonas fusca</name>
    <dbReference type="NCBI Taxonomy" id="2758568"/>
    <lineage>
        <taxon>Bacteria</taxon>
        <taxon>Pseudomonadati</taxon>
        <taxon>Pseudomonadota</taxon>
        <taxon>Betaproteobacteria</taxon>
        <taxon>Burkholderiales</taxon>
        <taxon>Oxalobacteraceae</taxon>
        <taxon>Telluria group</taxon>
        <taxon>Rugamonas</taxon>
    </lineage>
</organism>
<dbReference type="RefSeq" id="WP_182219216.1">
    <property type="nucleotide sequence ID" value="NZ_JACEZS010000014.1"/>
</dbReference>
<evidence type="ECO:0000256" key="8">
    <source>
        <dbReference type="ARBA" id="ARBA00023136"/>
    </source>
</evidence>
<evidence type="ECO:0000256" key="9">
    <source>
        <dbReference type="ARBA" id="ARBA00023224"/>
    </source>
</evidence>
<dbReference type="CDD" id="cd06225">
    <property type="entry name" value="HAMP"/>
    <property type="match status" value="1"/>
</dbReference>
<evidence type="ECO:0000256" key="3">
    <source>
        <dbReference type="ARBA" id="ARBA00022481"/>
    </source>
</evidence>
<accession>A0A7W2I850</accession>
<keyword evidence="5" id="KW-0997">Cell inner membrane</keyword>
<dbReference type="InterPro" id="IPR047347">
    <property type="entry name" value="YvaQ-like_sensor"/>
</dbReference>
<proteinExistence type="inferred from homology"/>
<feature type="transmembrane region" description="Helical" evidence="13">
    <location>
        <begin position="187"/>
        <end position="210"/>
    </location>
</feature>
<feature type="coiled-coil region" evidence="12">
    <location>
        <begin position="287"/>
        <end position="324"/>
    </location>
</feature>
<evidence type="ECO:0000256" key="1">
    <source>
        <dbReference type="ARBA" id="ARBA00004429"/>
    </source>
</evidence>
<dbReference type="AlphaFoldDB" id="A0A7W2I850"/>
<dbReference type="GO" id="GO:0005886">
    <property type="term" value="C:plasma membrane"/>
    <property type="evidence" value="ECO:0007669"/>
    <property type="project" value="UniProtKB-SubCell"/>
</dbReference>
<evidence type="ECO:0000256" key="10">
    <source>
        <dbReference type="ARBA" id="ARBA00029447"/>
    </source>
</evidence>
<keyword evidence="8 13" id="KW-0472">Membrane</keyword>
<dbReference type="SUPFAM" id="SSF58104">
    <property type="entry name" value="Methyl-accepting chemotaxis protein (MCP) signaling domain"/>
    <property type="match status" value="1"/>
</dbReference>
<keyword evidence="9 11" id="KW-0807">Transducer</keyword>
<keyword evidence="12" id="KW-0175">Coiled coil</keyword>
<keyword evidence="6 13" id="KW-0812">Transmembrane</keyword>
<dbReference type="InterPro" id="IPR004090">
    <property type="entry name" value="Chemotax_Me-accpt_rcpt"/>
</dbReference>
<dbReference type="Pfam" id="PF00672">
    <property type="entry name" value="HAMP"/>
    <property type="match status" value="1"/>
</dbReference>
<evidence type="ECO:0000259" key="15">
    <source>
        <dbReference type="PROSITE" id="PS50885"/>
    </source>
</evidence>
<dbReference type="GO" id="GO:0007165">
    <property type="term" value="P:signal transduction"/>
    <property type="evidence" value="ECO:0007669"/>
    <property type="project" value="UniProtKB-KW"/>
</dbReference>
<evidence type="ECO:0000256" key="7">
    <source>
        <dbReference type="ARBA" id="ARBA00022989"/>
    </source>
</evidence>
<dbReference type="Pfam" id="PF00015">
    <property type="entry name" value="MCPsignal"/>
    <property type="match status" value="1"/>
</dbReference>
<evidence type="ECO:0000256" key="2">
    <source>
        <dbReference type="ARBA" id="ARBA00022475"/>
    </source>
</evidence>
<dbReference type="EMBL" id="JACEZS010000014">
    <property type="protein sequence ID" value="MBA5606993.1"/>
    <property type="molecule type" value="Genomic_DNA"/>
</dbReference>
<evidence type="ECO:0000259" key="14">
    <source>
        <dbReference type="PROSITE" id="PS50111"/>
    </source>
</evidence>
<gene>
    <name evidence="16" type="ORF">H3H36_16675</name>
</gene>
<dbReference type="PRINTS" id="PR00260">
    <property type="entry name" value="CHEMTRNSDUCR"/>
</dbReference>
<comment type="similarity">
    <text evidence="10">Belongs to the methyl-accepting chemotaxis (MCP) protein family.</text>
</comment>
<evidence type="ECO:0000256" key="11">
    <source>
        <dbReference type="PROSITE-ProRule" id="PRU00284"/>
    </source>
</evidence>
<keyword evidence="3" id="KW-0488">Methylation</keyword>
<dbReference type="InterPro" id="IPR051310">
    <property type="entry name" value="MCP_chemotaxis"/>
</dbReference>
<evidence type="ECO:0000256" key="12">
    <source>
        <dbReference type="SAM" id="Coils"/>
    </source>
</evidence>
<sequence>MFKHISIKSLLIATLAALSVMMVGIGLAGLFSLQTSNSAVKTIYDDRLVALGQLDRIIRGLNRSQLAIASSATQDPAQLPTMVEAVVNNRLEVDKIWDEYTATYLTPEEKQLAEQFVAARQTFVREGVEPAVAAARTGDMAGMTEILHQKVMPLYAKVRTPLNDLIALQLTVAKGEYDRSQQQYQRFRIVVCVVLLAALALAIIFGAWLLRAITQPLAQAVQVAQSVARGDLTGHIEIGARNEMGQLLLALQDMNHNLAGIVGRVRQASDTIGTASREIAHGNLDLSSRTEQQASALEETASSMEELTSTVKQNADNAQQANQLAGKASDVASRGGAMVQQMVGTMNAINDSSRKIVDIIGVIDGIAFQTNILALNAAVEAARAGEQGRGFAVVATEVRNLAQRSAAAAKEIKDLINHSVTQVASGSELAQQAGTTMQQVVDSVHQVSAIVADISSASREQSTGIEQINEAIIQMDNVTQQNAALVEQAAAAAGSMQEQADGLAQVVDIFKVGTDGRTRPLAPAVPLEARAAKSPLRLTELGAPAPRKAAAVGTDWEKF</sequence>
<evidence type="ECO:0000256" key="13">
    <source>
        <dbReference type="SAM" id="Phobius"/>
    </source>
</evidence>